<reference evidence="2 3" key="1">
    <citation type="journal article" date="2016" name="C (Basel)">
        <title>Selective Growth of and Electricity Production by Marine Exoelectrogenic Bacteria in Self-Aggregated Hydrogel of Microbially Reduced Graphene Oxide.</title>
        <authorList>
            <person name="Yoshida N."/>
            <person name="Goto Y."/>
            <person name="Miyata Y."/>
        </authorList>
    </citation>
    <scope>NUCLEOTIDE SEQUENCE [LARGE SCALE GENOMIC DNA]</scope>
    <source>
        <strain evidence="2 3">NIT-T3</strain>
    </source>
</reference>
<organism evidence="2 3">
    <name type="scientific">Desulfuromonas versatilis</name>
    <dbReference type="NCBI Taxonomy" id="2802975"/>
    <lineage>
        <taxon>Bacteria</taxon>
        <taxon>Pseudomonadati</taxon>
        <taxon>Thermodesulfobacteriota</taxon>
        <taxon>Desulfuromonadia</taxon>
        <taxon>Desulfuromonadales</taxon>
        <taxon>Desulfuromonadaceae</taxon>
        <taxon>Desulfuromonas</taxon>
    </lineage>
</organism>
<dbReference type="Proteomes" id="UP001319827">
    <property type="component" value="Chromosome"/>
</dbReference>
<keyword evidence="3" id="KW-1185">Reference proteome</keyword>
<evidence type="ECO:0008006" key="4">
    <source>
        <dbReference type="Google" id="ProtNLM"/>
    </source>
</evidence>
<feature type="region of interest" description="Disordered" evidence="1">
    <location>
        <begin position="53"/>
        <end position="86"/>
    </location>
</feature>
<gene>
    <name evidence="2" type="ORF">DESUT3_35910</name>
</gene>
<dbReference type="EMBL" id="AP024355">
    <property type="protein sequence ID" value="BCR06522.1"/>
    <property type="molecule type" value="Genomic_DNA"/>
</dbReference>
<evidence type="ECO:0000313" key="3">
    <source>
        <dbReference type="Proteomes" id="UP001319827"/>
    </source>
</evidence>
<sequence>MTRIDKKPPCNALCRKCIRSCKQPGEALLLDCPRFQPRPFKVAEHRFDQLDLFGGGKKRTKDKPEAPNKGAKAIVGEKAEGTDKDG</sequence>
<accession>A0ABN6E2F7</accession>
<proteinExistence type="predicted"/>
<dbReference type="RefSeq" id="WP_221249897.1">
    <property type="nucleotide sequence ID" value="NZ_AP024355.1"/>
</dbReference>
<evidence type="ECO:0000313" key="2">
    <source>
        <dbReference type="EMBL" id="BCR06522.1"/>
    </source>
</evidence>
<feature type="compositionally biased region" description="Basic and acidic residues" evidence="1">
    <location>
        <begin position="75"/>
        <end position="86"/>
    </location>
</feature>
<protein>
    <recommendedName>
        <fullName evidence="4">Cytoplasmic protein</fullName>
    </recommendedName>
</protein>
<reference evidence="2 3" key="2">
    <citation type="journal article" date="2021" name="Int. J. Syst. Evol. Microbiol.">
        <title>Isolation and Polyphasic Characterization of Desulfuromonas versatilis sp. Nov., an Electrogenic Bacteria Capable of Versatile Metabolism Isolated from a Graphene Oxide-Reducing Enrichment Culture.</title>
        <authorList>
            <person name="Xie L."/>
            <person name="Yoshida N."/>
            <person name="Ishii S."/>
            <person name="Meng L."/>
        </authorList>
    </citation>
    <scope>NUCLEOTIDE SEQUENCE [LARGE SCALE GENOMIC DNA]</scope>
    <source>
        <strain evidence="2 3">NIT-T3</strain>
    </source>
</reference>
<evidence type="ECO:0000256" key="1">
    <source>
        <dbReference type="SAM" id="MobiDB-lite"/>
    </source>
</evidence>
<name>A0ABN6E2F7_9BACT</name>